<dbReference type="InterPro" id="IPR029063">
    <property type="entry name" value="SAM-dependent_MTases_sf"/>
</dbReference>
<name>A0A1L9QXQ4_9CYAN</name>
<keyword evidence="1 4" id="KW-0489">Methyltransferase</keyword>
<dbReference type="InterPro" id="IPR050362">
    <property type="entry name" value="Cation-dep_OMT"/>
</dbReference>
<dbReference type="InterPro" id="IPR002935">
    <property type="entry name" value="SAM_O-MeTrfase"/>
</dbReference>
<reference evidence="4" key="1">
    <citation type="submission" date="2016-10" db="EMBL/GenBank/DDBJ databases">
        <title>CRISPR-Cas defence system in Roseofilum reptotaenium: evidence of a bacteriophage-cyanobacterium arms race in the coral black band disease.</title>
        <authorList>
            <person name="Buerger P."/>
            <person name="Wood-Charlson E.M."/>
            <person name="Weynberg K.D."/>
            <person name="Willis B."/>
            <person name="Van Oppen M.J."/>
        </authorList>
    </citation>
    <scope>NUCLEOTIDE SEQUENCE [LARGE SCALE GENOMIC DNA]</scope>
    <source>
        <strain evidence="4">AO1-A</strain>
    </source>
</reference>
<dbReference type="Proteomes" id="UP000183940">
    <property type="component" value="Unassembled WGS sequence"/>
</dbReference>
<keyword evidence="5" id="KW-1185">Reference proteome</keyword>
<dbReference type="Pfam" id="PF01596">
    <property type="entry name" value="Methyltransf_3"/>
    <property type="match status" value="1"/>
</dbReference>
<evidence type="ECO:0000256" key="2">
    <source>
        <dbReference type="ARBA" id="ARBA00022679"/>
    </source>
</evidence>
<dbReference type="PANTHER" id="PTHR10509:SF14">
    <property type="entry name" value="CAFFEOYL-COA O-METHYLTRANSFERASE 3-RELATED"/>
    <property type="match status" value="1"/>
</dbReference>
<accession>A0A1L9QXQ4</accession>
<dbReference type="Gene3D" id="3.40.50.150">
    <property type="entry name" value="Vaccinia Virus protein VP39"/>
    <property type="match status" value="1"/>
</dbReference>
<dbReference type="CDD" id="cd02440">
    <property type="entry name" value="AdoMet_MTases"/>
    <property type="match status" value="1"/>
</dbReference>
<organism evidence="4 5">
    <name type="scientific">Roseofilum reptotaenium AO1-A</name>
    <dbReference type="NCBI Taxonomy" id="1925591"/>
    <lineage>
        <taxon>Bacteria</taxon>
        <taxon>Bacillati</taxon>
        <taxon>Cyanobacteriota</taxon>
        <taxon>Cyanophyceae</taxon>
        <taxon>Desertifilales</taxon>
        <taxon>Desertifilaceae</taxon>
        <taxon>Roseofilum</taxon>
    </lineage>
</organism>
<proteinExistence type="predicted"/>
<dbReference type="SUPFAM" id="SSF53335">
    <property type="entry name" value="S-adenosyl-L-methionine-dependent methyltransferases"/>
    <property type="match status" value="1"/>
</dbReference>
<evidence type="ECO:0000256" key="1">
    <source>
        <dbReference type="ARBA" id="ARBA00022603"/>
    </source>
</evidence>
<dbReference type="STRING" id="1925591.BI308_00100"/>
<gene>
    <name evidence="4" type="ORF">BI308_00100</name>
</gene>
<sequence>MSKHHPEIQKPRAVTPLGILVEQLEAISKQAKSANIPTELIDQIDQAYQLAAGLNPYIEENTTPESPALATLAHQTSQEPWELRFSDGETVRQLEQEMLSGHLEGQTLKMFVSMTNAKRILEIGMFTGYSALAMAEALPDDGQVIACEIDPYVAEFAQTCFKQSADGGKISVKVGPALDIMKELAEVGESFDFVFIDADKGKYIQYLQMLLETSLLAENGWIFVDNTLLQGQPYLKLEQRSANGEAIAQFNRFVTEDPRLEQVLLPLRDGVTMIRRKSKP</sequence>
<dbReference type="PANTHER" id="PTHR10509">
    <property type="entry name" value="O-METHYLTRANSFERASE-RELATED"/>
    <property type="match status" value="1"/>
</dbReference>
<dbReference type="EMBL" id="MLAW01000001">
    <property type="protein sequence ID" value="OJJ27419.1"/>
    <property type="molecule type" value="Genomic_DNA"/>
</dbReference>
<dbReference type="AlphaFoldDB" id="A0A1L9QXQ4"/>
<evidence type="ECO:0000313" key="4">
    <source>
        <dbReference type="EMBL" id="OJJ27419.1"/>
    </source>
</evidence>
<dbReference type="GO" id="GO:0008757">
    <property type="term" value="F:S-adenosylmethionine-dependent methyltransferase activity"/>
    <property type="evidence" value="ECO:0007669"/>
    <property type="project" value="TreeGrafter"/>
</dbReference>
<protein>
    <submittedName>
        <fullName evidence="4">SAM-dependent methyltransferase</fullName>
    </submittedName>
</protein>
<keyword evidence="2" id="KW-0808">Transferase</keyword>
<keyword evidence="3" id="KW-0949">S-adenosyl-L-methionine</keyword>
<evidence type="ECO:0000313" key="5">
    <source>
        <dbReference type="Proteomes" id="UP000183940"/>
    </source>
</evidence>
<dbReference type="PROSITE" id="PS51682">
    <property type="entry name" value="SAM_OMT_I"/>
    <property type="match status" value="1"/>
</dbReference>
<dbReference type="GO" id="GO:0008171">
    <property type="term" value="F:O-methyltransferase activity"/>
    <property type="evidence" value="ECO:0007669"/>
    <property type="project" value="InterPro"/>
</dbReference>
<dbReference type="GO" id="GO:0032259">
    <property type="term" value="P:methylation"/>
    <property type="evidence" value="ECO:0007669"/>
    <property type="project" value="UniProtKB-KW"/>
</dbReference>
<evidence type="ECO:0000256" key="3">
    <source>
        <dbReference type="ARBA" id="ARBA00022691"/>
    </source>
</evidence>
<comment type="caution">
    <text evidence="4">The sequence shown here is derived from an EMBL/GenBank/DDBJ whole genome shotgun (WGS) entry which is preliminary data.</text>
</comment>